<evidence type="ECO:0000313" key="1">
    <source>
        <dbReference type="EMBL" id="SPF41729.1"/>
    </source>
</evidence>
<evidence type="ECO:0000313" key="2">
    <source>
        <dbReference type="Proteomes" id="UP000238916"/>
    </source>
</evidence>
<dbReference type="AlphaFoldDB" id="A0A2U3KQ89"/>
<dbReference type="EMBL" id="OMOF01000175">
    <property type="protein sequence ID" value="SPF41729.1"/>
    <property type="molecule type" value="Genomic_DNA"/>
</dbReference>
<protein>
    <submittedName>
        <fullName evidence="1">Uncharacterized protein</fullName>
    </submittedName>
</protein>
<reference evidence="2" key="1">
    <citation type="submission" date="2018-02" db="EMBL/GenBank/DDBJ databases">
        <authorList>
            <person name="Hausmann B."/>
        </authorList>
    </citation>
    <scope>NUCLEOTIDE SEQUENCE [LARGE SCALE GENOMIC DNA]</scope>
    <source>
        <strain evidence="2">Peat soil MAG SbF1</strain>
    </source>
</reference>
<sequence length="40" mass="4497">MLQHDEYHHPRAQVVGEIQAFAGRFRGKACRPVSFNKSAG</sequence>
<accession>A0A2U3KQ89</accession>
<name>A0A2U3KQ89_9FIRM</name>
<organism evidence="1 2">
    <name type="scientific">Candidatus Desulfosporosinus infrequens</name>
    <dbReference type="NCBI Taxonomy" id="2043169"/>
    <lineage>
        <taxon>Bacteria</taxon>
        <taxon>Bacillati</taxon>
        <taxon>Bacillota</taxon>
        <taxon>Clostridia</taxon>
        <taxon>Eubacteriales</taxon>
        <taxon>Desulfitobacteriaceae</taxon>
        <taxon>Desulfosporosinus</taxon>
    </lineage>
</organism>
<gene>
    <name evidence="1" type="ORF">SBF1_2560003</name>
</gene>
<proteinExistence type="predicted"/>
<dbReference type="Proteomes" id="UP000238916">
    <property type="component" value="Unassembled WGS sequence"/>
</dbReference>